<keyword evidence="1" id="KW-0732">Signal</keyword>
<name>A0A1B5KUW3_USTVR</name>
<comment type="caution">
    <text evidence="2">The sequence shown here is derived from an EMBL/GenBank/DDBJ whole genome shotgun (WGS) entry which is preliminary data.</text>
</comment>
<gene>
    <name evidence="2" type="ORF">UVI_02018320</name>
</gene>
<protein>
    <submittedName>
        <fullName evidence="2">Uncharacterized protein</fullName>
    </submittedName>
</protein>
<dbReference type="EMBL" id="BBTG02000007">
    <property type="protein sequence ID" value="GAO13735.1"/>
    <property type="molecule type" value="Genomic_DNA"/>
</dbReference>
<sequence length="296" mass="33009">MRPLRFLALGFASVGAAATLSDGEMNTLLRTDAVSLAMKAQPMFLMGQMLRRQPCIPTFATNGSAQARPSKLCDWPDAACDCRAPNVPVGTPLPSFPVYFVYSQCSNSSVRVAYNLFYTKDGYTPENLFGHPLDWERVVVVWNRTRPDEWSPSRLFLSQHTGYQRIDWGRIKNTFATGDSARPRGGCDGVKNLDHPKVSLARETSADVAMLLTLDTQVYIANAKHDMHQEKKTAFVDVLSQLTDNAFRSDDWWYFPQRGDYILADLSTSIGRLIASFDWHEADASPNKVAAKLCSA</sequence>
<dbReference type="AlphaFoldDB" id="A0A1B5KUW3"/>
<accession>A0A1B5KUW3</accession>
<evidence type="ECO:0000313" key="2">
    <source>
        <dbReference type="EMBL" id="GAO13735.1"/>
    </source>
</evidence>
<proteinExistence type="predicted"/>
<feature type="chain" id="PRO_5008577580" evidence="1">
    <location>
        <begin position="19"/>
        <end position="296"/>
    </location>
</feature>
<evidence type="ECO:0000256" key="1">
    <source>
        <dbReference type="SAM" id="SignalP"/>
    </source>
</evidence>
<organism evidence="2 3">
    <name type="scientific">Ustilaginoidea virens</name>
    <name type="common">Rice false smut fungus</name>
    <name type="synonym">Villosiclava virens</name>
    <dbReference type="NCBI Taxonomy" id="1159556"/>
    <lineage>
        <taxon>Eukaryota</taxon>
        <taxon>Fungi</taxon>
        <taxon>Dikarya</taxon>
        <taxon>Ascomycota</taxon>
        <taxon>Pezizomycotina</taxon>
        <taxon>Sordariomycetes</taxon>
        <taxon>Hypocreomycetidae</taxon>
        <taxon>Hypocreales</taxon>
        <taxon>Clavicipitaceae</taxon>
        <taxon>Ustilaginoidea</taxon>
    </lineage>
</organism>
<evidence type="ECO:0000313" key="3">
    <source>
        <dbReference type="Proteomes" id="UP000054053"/>
    </source>
</evidence>
<feature type="signal peptide" evidence="1">
    <location>
        <begin position="1"/>
        <end position="18"/>
    </location>
</feature>
<dbReference type="Proteomes" id="UP000054053">
    <property type="component" value="Unassembled WGS sequence"/>
</dbReference>
<reference evidence="3" key="1">
    <citation type="journal article" date="2016" name="Genome Announc.">
        <title>Genome sequence of Ustilaginoidea virens IPU010, a rice pathogenic fungus causing false smut.</title>
        <authorList>
            <person name="Kumagai T."/>
            <person name="Ishii T."/>
            <person name="Terai G."/>
            <person name="Umemura M."/>
            <person name="Machida M."/>
            <person name="Asai K."/>
        </authorList>
    </citation>
    <scope>NUCLEOTIDE SEQUENCE [LARGE SCALE GENOMIC DNA]</scope>
    <source>
        <strain evidence="3">IPU010</strain>
    </source>
</reference>